<dbReference type="AlphaFoldDB" id="A0A4R2AQ30"/>
<protein>
    <submittedName>
        <fullName evidence="1">Uncharacterized protein</fullName>
    </submittedName>
</protein>
<feature type="non-terminal residue" evidence="1">
    <location>
        <position position="1"/>
    </location>
</feature>
<proteinExistence type="predicted"/>
<name>A0A4R2AQ30_9HYPH</name>
<gene>
    <name evidence="1" type="ORF">EV184_1491</name>
</gene>
<evidence type="ECO:0000313" key="1">
    <source>
        <dbReference type="EMBL" id="TCN15044.1"/>
    </source>
</evidence>
<comment type="caution">
    <text evidence="1">The sequence shown here is derived from an EMBL/GenBank/DDBJ whole genome shotgun (WGS) entry which is preliminary data.</text>
</comment>
<accession>A0A4R2AQ30</accession>
<evidence type="ECO:0000313" key="2">
    <source>
        <dbReference type="Proteomes" id="UP000295043"/>
    </source>
</evidence>
<dbReference type="Proteomes" id="UP000295043">
    <property type="component" value="Unassembled WGS sequence"/>
</dbReference>
<dbReference type="EMBL" id="SLVU01000049">
    <property type="protein sequence ID" value="TCN15044.1"/>
    <property type="molecule type" value="Genomic_DNA"/>
</dbReference>
<reference evidence="1 2" key="1">
    <citation type="submission" date="2019-03" db="EMBL/GenBank/DDBJ databases">
        <title>Genomic Encyclopedia of Type Strains, Phase IV (KMG-V): Genome sequencing to study the core and pangenomes of soil and plant-associated prokaryotes.</title>
        <authorList>
            <person name="Whitman W."/>
        </authorList>
    </citation>
    <scope>NUCLEOTIDE SEQUENCE [LARGE SCALE GENOMIC DNA]</scope>
    <source>
        <strain evidence="1 2">23C40</strain>
    </source>
</reference>
<organism evidence="1 2">
    <name type="scientific">Sinorhizobium americanum</name>
    <dbReference type="NCBI Taxonomy" id="194963"/>
    <lineage>
        <taxon>Bacteria</taxon>
        <taxon>Pseudomonadati</taxon>
        <taxon>Pseudomonadota</taxon>
        <taxon>Alphaproteobacteria</taxon>
        <taxon>Hyphomicrobiales</taxon>
        <taxon>Rhizobiaceae</taxon>
        <taxon>Sinorhizobium/Ensifer group</taxon>
        <taxon>Sinorhizobium</taxon>
    </lineage>
</organism>
<sequence>GRRFKSCPRNQITSNIKGSEILGALFAFLPRATQAIKQIRRTSHRPASLAPIDGCGLPEPIRERNISNGEY</sequence>